<dbReference type="OrthoDB" id="4678170at2"/>
<reference evidence="2 3" key="1">
    <citation type="submission" date="2017-09" db="EMBL/GenBank/DDBJ databases">
        <authorList>
            <person name="Ehlers B."/>
            <person name="Leendertz F.H."/>
        </authorList>
    </citation>
    <scope>NUCLEOTIDE SEQUENCE [LARGE SCALE GENOMIC DNA]</scope>
    <source>
        <strain evidence="2 3">CGMCC 4.7095</strain>
    </source>
</reference>
<dbReference type="RefSeq" id="WP_097234095.1">
    <property type="nucleotide sequence ID" value="NZ_OCNE01000034.1"/>
</dbReference>
<proteinExistence type="predicted"/>
<sequence>MPADHLNKETATLAEAVLAVLAGNRLDEIARAHGMEPTELATAVDLYHRAGRSALARPPGGGWWQFSVEFPDWATAEATAVRSLAPVLHRAERDGAVWWFIRKHPCWRLRVRPVSEALRTAVAASLDQLTATGRLRHWSTGTYEAETGAFGGPIGMEAAHALFHADSRMILTTAPRSTPLGRRELSILLCTGLFRGAGLEWYEQGDAWERVTLERPLPSDVRAGRLPPLVEDLRHLLRADLRPEGPLLSGDAPAAAVAGWVRAFEKAGRGIGTAAREGTLSRGLRQVLAYHVIFHWNRLGLPGRTQSVLASAARAAILEAEPPSRAASSG</sequence>
<dbReference type="NCBIfam" id="TIGR03891">
    <property type="entry name" value="thiopep_ocin"/>
    <property type="match status" value="1"/>
</dbReference>
<gene>
    <name evidence="2" type="ORF">SAMN06297387_1342</name>
</gene>
<organism evidence="2 3">
    <name type="scientific">Streptomyces zhaozhouensis</name>
    <dbReference type="NCBI Taxonomy" id="1300267"/>
    <lineage>
        <taxon>Bacteria</taxon>
        <taxon>Bacillati</taxon>
        <taxon>Actinomycetota</taxon>
        <taxon>Actinomycetes</taxon>
        <taxon>Kitasatosporales</taxon>
        <taxon>Streptomycetaceae</taxon>
        <taxon>Streptomyces</taxon>
    </lineage>
</organism>
<dbReference type="Pfam" id="PF14028">
    <property type="entry name" value="Lant_dehydr_C"/>
    <property type="match status" value="1"/>
</dbReference>
<evidence type="ECO:0000313" key="2">
    <source>
        <dbReference type="EMBL" id="SOD67778.1"/>
    </source>
</evidence>
<name>A0A286EA62_9ACTN</name>
<protein>
    <submittedName>
        <fullName evidence="2">Thiopeptide-type bacteriocin biosynthesis domain-containing protein</fullName>
    </submittedName>
</protein>
<evidence type="ECO:0000259" key="1">
    <source>
        <dbReference type="Pfam" id="PF14028"/>
    </source>
</evidence>
<evidence type="ECO:0000313" key="3">
    <source>
        <dbReference type="Proteomes" id="UP000219072"/>
    </source>
</evidence>
<accession>A0A286EA62</accession>
<dbReference type="InterPro" id="IPR023809">
    <property type="entry name" value="Thiopep_bacteriocin_synth_dom"/>
</dbReference>
<feature type="domain" description="Thiopeptide-type bacteriocin biosynthesis" evidence="1">
    <location>
        <begin position="63"/>
        <end position="315"/>
    </location>
</feature>
<dbReference type="Proteomes" id="UP000219072">
    <property type="component" value="Unassembled WGS sequence"/>
</dbReference>
<dbReference type="AlphaFoldDB" id="A0A286EA62"/>
<dbReference type="EMBL" id="OCNE01000034">
    <property type="protein sequence ID" value="SOD67778.1"/>
    <property type="molecule type" value="Genomic_DNA"/>
</dbReference>
<keyword evidence="3" id="KW-1185">Reference proteome</keyword>